<sequence length="333" mass="37263">MADELPEDQRLHFISPKSYEHPADRAATAALQQIPMMDTVVRKLIEFFEGSIRQQLLAGAVRLGDDQMPEIWASHRAALARLDIDEIPDLYIWNVPFTNAMAIGSKSPMVVLNSGTVSLMDEHELRTVLGHEAGHILSDHTLYRTALAILLMIGTRPLSALPFFAGLPLLAVRLALLEWFRAAELSCDRAATLVNRSPMTTCQTLMVMAGGASSRKLSLDAFVKQANEYVDWEPGWDKMMRFGRELAITHPYPVRRVHELMAWVRSGEYDRIMNGDYVKRGTKADARAEAADATEYYADKFRGIFEEAGTGVRKVGDKAGDAADKVSDWLRQR</sequence>
<dbReference type="RefSeq" id="WP_202952732.1">
    <property type="nucleotide sequence ID" value="NZ_JAPCID010000087.1"/>
</dbReference>
<evidence type="ECO:0000256" key="5">
    <source>
        <dbReference type="ARBA" id="ARBA00022801"/>
    </source>
</evidence>
<dbReference type="EMBL" id="JAPCID010000087">
    <property type="protein sequence ID" value="MDA0142398.1"/>
    <property type="molecule type" value="Genomic_DNA"/>
</dbReference>
<evidence type="ECO:0000256" key="3">
    <source>
        <dbReference type="ARBA" id="ARBA00022692"/>
    </source>
</evidence>
<keyword evidence="8 10" id="KW-0482">Metalloprotease</keyword>
<name>A0ABT4RUZ4_9ACTN</name>
<keyword evidence="2 10" id="KW-0645">Protease</keyword>
<proteinExistence type="inferred from homology"/>
<keyword evidence="9" id="KW-0472">Membrane</keyword>
<accession>A0ABT4RUZ4</accession>
<keyword evidence="7" id="KW-1133">Transmembrane helix</keyword>
<comment type="cofactor">
    <cofactor evidence="10">
        <name>Zn(2+)</name>
        <dbReference type="ChEBI" id="CHEBI:29105"/>
    </cofactor>
    <text evidence="10">Binds 1 zinc ion per subunit.</text>
</comment>
<keyword evidence="13" id="KW-1185">Reference proteome</keyword>
<evidence type="ECO:0000256" key="1">
    <source>
        <dbReference type="ARBA" id="ARBA00022475"/>
    </source>
</evidence>
<protein>
    <submittedName>
        <fullName evidence="12">M48 family metallopeptidase</fullName>
    </submittedName>
</protein>
<evidence type="ECO:0000259" key="11">
    <source>
        <dbReference type="Pfam" id="PF01435"/>
    </source>
</evidence>
<evidence type="ECO:0000256" key="9">
    <source>
        <dbReference type="ARBA" id="ARBA00023136"/>
    </source>
</evidence>
<keyword evidence="5 10" id="KW-0378">Hydrolase</keyword>
<evidence type="ECO:0000256" key="4">
    <source>
        <dbReference type="ARBA" id="ARBA00022723"/>
    </source>
</evidence>
<evidence type="ECO:0000256" key="10">
    <source>
        <dbReference type="RuleBase" id="RU003983"/>
    </source>
</evidence>
<evidence type="ECO:0000256" key="2">
    <source>
        <dbReference type="ARBA" id="ARBA00022670"/>
    </source>
</evidence>
<dbReference type="Gene3D" id="3.30.2010.10">
    <property type="entry name" value="Metalloproteases ('zincins'), catalytic domain"/>
    <property type="match status" value="1"/>
</dbReference>
<dbReference type="CDD" id="cd07325">
    <property type="entry name" value="M48_Ste24p_like"/>
    <property type="match status" value="1"/>
</dbReference>
<comment type="similarity">
    <text evidence="10">Belongs to the peptidase M48 family.</text>
</comment>
<dbReference type="Proteomes" id="UP001147700">
    <property type="component" value="Unassembled WGS sequence"/>
</dbReference>
<keyword evidence="1" id="KW-1003">Cell membrane</keyword>
<dbReference type="Pfam" id="PF01435">
    <property type="entry name" value="Peptidase_M48"/>
    <property type="match status" value="1"/>
</dbReference>
<dbReference type="InterPro" id="IPR050083">
    <property type="entry name" value="HtpX_protease"/>
</dbReference>
<feature type="domain" description="Peptidase M48" evidence="11">
    <location>
        <begin position="91"/>
        <end position="263"/>
    </location>
</feature>
<evidence type="ECO:0000313" key="13">
    <source>
        <dbReference type="Proteomes" id="UP001147700"/>
    </source>
</evidence>
<reference evidence="12" key="1">
    <citation type="submission" date="2022-10" db="EMBL/GenBank/DDBJ databases">
        <title>The WGS of Solirubrobacter sp. CPCC 204708.</title>
        <authorList>
            <person name="Jiang Z."/>
        </authorList>
    </citation>
    <scope>NUCLEOTIDE SEQUENCE</scope>
    <source>
        <strain evidence="12">CPCC 204708</strain>
    </source>
</reference>
<dbReference type="PANTHER" id="PTHR43221:SF3">
    <property type="entry name" value="SLL1280 PROTEIN"/>
    <property type="match status" value="1"/>
</dbReference>
<evidence type="ECO:0000256" key="6">
    <source>
        <dbReference type="ARBA" id="ARBA00022833"/>
    </source>
</evidence>
<gene>
    <name evidence="12" type="ORF">OJ962_33245</name>
</gene>
<dbReference type="PANTHER" id="PTHR43221">
    <property type="entry name" value="PROTEASE HTPX"/>
    <property type="match status" value="1"/>
</dbReference>
<organism evidence="12 13">
    <name type="scientific">Solirubrobacter deserti</name>
    <dbReference type="NCBI Taxonomy" id="2282478"/>
    <lineage>
        <taxon>Bacteria</taxon>
        <taxon>Bacillati</taxon>
        <taxon>Actinomycetota</taxon>
        <taxon>Thermoleophilia</taxon>
        <taxon>Solirubrobacterales</taxon>
        <taxon>Solirubrobacteraceae</taxon>
        <taxon>Solirubrobacter</taxon>
    </lineage>
</organism>
<keyword evidence="4" id="KW-0479">Metal-binding</keyword>
<evidence type="ECO:0000256" key="7">
    <source>
        <dbReference type="ARBA" id="ARBA00022989"/>
    </source>
</evidence>
<evidence type="ECO:0000256" key="8">
    <source>
        <dbReference type="ARBA" id="ARBA00023049"/>
    </source>
</evidence>
<evidence type="ECO:0000313" key="12">
    <source>
        <dbReference type="EMBL" id="MDA0142398.1"/>
    </source>
</evidence>
<keyword evidence="6 10" id="KW-0862">Zinc</keyword>
<dbReference type="InterPro" id="IPR001915">
    <property type="entry name" value="Peptidase_M48"/>
</dbReference>
<comment type="caution">
    <text evidence="12">The sequence shown here is derived from an EMBL/GenBank/DDBJ whole genome shotgun (WGS) entry which is preliminary data.</text>
</comment>
<keyword evidence="3" id="KW-0812">Transmembrane</keyword>